<gene>
    <name evidence="1" type="ORF">SAMN02787144_1003129</name>
</gene>
<proteinExistence type="predicted"/>
<evidence type="ECO:0000313" key="1">
    <source>
        <dbReference type="EMBL" id="SFX44843.1"/>
    </source>
</evidence>
<accession>A0A1K1X697</accession>
<sequence length="62" mass="6315">MCPASTMPTASAGQSWTKVALVRHTSGARPVNHISTPVPVITSVAPAIHAAYGFCPALNNTG</sequence>
<dbReference type="AlphaFoldDB" id="A0A1K1X697"/>
<reference evidence="1 2" key="1">
    <citation type="submission" date="2016-11" db="EMBL/GenBank/DDBJ databases">
        <authorList>
            <person name="Jaros S."/>
            <person name="Januszkiewicz K."/>
            <person name="Wedrychowicz H."/>
        </authorList>
    </citation>
    <scope>NUCLEOTIDE SEQUENCE [LARGE SCALE GENOMIC DNA]</scope>
    <source>
        <strain evidence="1 2">OK807</strain>
    </source>
</reference>
<dbReference type="Proteomes" id="UP000181909">
    <property type="component" value="Unassembled WGS sequence"/>
</dbReference>
<dbReference type="STRING" id="1893.SAMN02787144_1003129"/>
<dbReference type="EMBL" id="FPJO01000003">
    <property type="protein sequence ID" value="SFX44843.1"/>
    <property type="molecule type" value="Genomic_DNA"/>
</dbReference>
<name>A0A1K1X697_STRAR</name>
<organism evidence="1 2">
    <name type="scientific">Streptomyces atratus</name>
    <dbReference type="NCBI Taxonomy" id="1893"/>
    <lineage>
        <taxon>Bacteria</taxon>
        <taxon>Bacillati</taxon>
        <taxon>Actinomycetota</taxon>
        <taxon>Actinomycetes</taxon>
        <taxon>Kitasatosporales</taxon>
        <taxon>Streptomycetaceae</taxon>
        <taxon>Streptomyces</taxon>
    </lineage>
</organism>
<evidence type="ECO:0000313" key="2">
    <source>
        <dbReference type="Proteomes" id="UP000181909"/>
    </source>
</evidence>
<protein>
    <submittedName>
        <fullName evidence="1">Uncharacterized protein</fullName>
    </submittedName>
</protein>